<name>A0A430KXK5_9HYPO</name>
<evidence type="ECO:0000313" key="2">
    <source>
        <dbReference type="Proteomes" id="UP000287124"/>
    </source>
</evidence>
<sequence>MTAFIIATIHVNLCIGTLSPFIRNRPDLAGLLEKLLNFDVCGQFMLTEVGHGLDARNLETRATLRADGSFDLHTPNAGAAKAMPPTTPYCGMPRVAIVFARLMVSGNCHGVKPFLVPLSDSETMRPGITARILPTRPGTKPLDHSITAFDHVRLPPNALLGSISKPKDERADFLRQIWRVSIGTLSLSIMGVSAIKVGTHVAGTYSQRRTVTAPDGHTRLPIMSFSTQQRPIIDGWVQGKILELYARWTIKEFTSVTNSPPVRHALATIFKSTVVRGSRVLNELAERCGWQGLFAYNQISELALTFQGNAIAEGDTLVLCIPEAIGHRMAYEAARELGACPNVLRLYEHICVGTDLRQFSPDSHTLQVFEDAAVEAYNDVFADMLQSLQNSEADAYATAPIMSNKSWADFVDKMQAFKSPGGHARGAQPKL</sequence>
<reference evidence="1 2" key="1">
    <citation type="submission" date="2017-06" db="EMBL/GenBank/DDBJ databases">
        <title>Comparative genomic analysis of Ambrosia Fusariam Clade fungi.</title>
        <authorList>
            <person name="Stajich J.E."/>
            <person name="Carrillo J."/>
            <person name="Kijimoto T."/>
            <person name="Eskalen A."/>
            <person name="O'Donnell K."/>
            <person name="Kasson M."/>
        </authorList>
    </citation>
    <scope>NUCLEOTIDE SEQUENCE [LARGE SCALE GENOMIC DNA]</scope>
    <source>
        <strain evidence="1 2">UCR1854</strain>
    </source>
</reference>
<dbReference type="GO" id="GO:0005504">
    <property type="term" value="F:fatty acid binding"/>
    <property type="evidence" value="ECO:0007669"/>
    <property type="project" value="TreeGrafter"/>
</dbReference>
<dbReference type="SUPFAM" id="SSF56645">
    <property type="entry name" value="Acyl-CoA dehydrogenase NM domain-like"/>
    <property type="match status" value="1"/>
</dbReference>
<evidence type="ECO:0000313" key="1">
    <source>
        <dbReference type="EMBL" id="RTE68235.1"/>
    </source>
</evidence>
<dbReference type="EMBL" id="MIKF01001011">
    <property type="protein sequence ID" value="RTE68235.1"/>
    <property type="molecule type" value="Genomic_DNA"/>
</dbReference>
<evidence type="ECO:0008006" key="3">
    <source>
        <dbReference type="Google" id="ProtNLM"/>
    </source>
</evidence>
<dbReference type="Gene3D" id="2.40.110.10">
    <property type="entry name" value="Butyryl-CoA Dehydrogenase, subunit A, domain 2"/>
    <property type="match status" value="1"/>
</dbReference>
<protein>
    <recommendedName>
        <fullName evidence="3">Acyl-CoA oxidase/dehydrogenase middle domain-containing protein</fullName>
    </recommendedName>
</protein>
<accession>A0A430KXK5</accession>
<dbReference type="GO" id="GO:0003997">
    <property type="term" value="F:acyl-CoA oxidase activity"/>
    <property type="evidence" value="ECO:0007669"/>
    <property type="project" value="InterPro"/>
</dbReference>
<dbReference type="SUPFAM" id="SSF47203">
    <property type="entry name" value="Acyl-CoA dehydrogenase C-terminal domain-like"/>
    <property type="match status" value="1"/>
</dbReference>
<dbReference type="GO" id="GO:0005777">
    <property type="term" value="C:peroxisome"/>
    <property type="evidence" value="ECO:0007669"/>
    <property type="project" value="InterPro"/>
</dbReference>
<dbReference type="InterPro" id="IPR046373">
    <property type="entry name" value="Acyl-CoA_Oxase/DH_mid-dom_sf"/>
</dbReference>
<organism evidence="1 2">
    <name type="scientific">Fusarium euwallaceae</name>
    <dbReference type="NCBI Taxonomy" id="1147111"/>
    <lineage>
        <taxon>Eukaryota</taxon>
        <taxon>Fungi</taxon>
        <taxon>Dikarya</taxon>
        <taxon>Ascomycota</taxon>
        <taxon>Pezizomycotina</taxon>
        <taxon>Sordariomycetes</taxon>
        <taxon>Hypocreomycetidae</taxon>
        <taxon>Hypocreales</taxon>
        <taxon>Nectriaceae</taxon>
        <taxon>Fusarium</taxon>
        <taxon>Fusarium solani species complex</taxon>
    </lineage>
</organism>
<dbReference type="GO" id="GO:0033540">
    <property type="term" value="P:fatty acid beta-oxidation using acyl-CoA oxidase"/>
    <property type="evidence" value="ECO:0007669"/>
    <property type="project" value="TreeGrafter"/>
</dbReference>
<dbReference type="AlphaFoldDB" id="A0A430KXK5"/>
<proteinExistence type="predicted"/>
<dbReference type="GO" id="GO:0071949">
    <property type="term" value="F:FAD binding"/>
    <property type="evidence" value="ECO:0007669"/>
    <property type="project" value="InterPro"/>
</dbReference>
<dbReference type="Gene3D" id="1.20.140.10">
    <property type="entry name" value="Butyryl-CoA Dehydrogenase, subunit A, domain 3"/>
    <property type="match status" value="1"/>
</dbReference>
<dbReference type="Proteomes" id="UP000287124">
    <property type="component" value="Unassembled WGS sequence"/>
</dbReference>
<dbReference type="PANTHER" id="PTHR10909:SF382">
    <property type="entry name" value="ACYL-COENZYME A OXIDASE"/>
    <property type="match status" value="1"/>
</dbReference>
<gene>
    <name evidence="1" type="ORF">BHE90_017388</name>
</gene>
<dbReference type="InterPro" id="IPR012258">
    <property type="entry name" value="Acyl-CoA_oxidase"/>
</dbReference>
<dbReference type="InterPro" id="IPR036250">
    <property type="entry name" value="AcylCo_DH-like_C"/>
</dbReference>
<comment type="caution">
    <text evidence="1">The sequence shown here is derived from an EMBL/GenBank/DDBJ whole genome shotgun (WGS) entry which is preliminary data.</text>
</comment>
<keyword evidence="2" id="KW-1185">Reference proteome</keyword>
<dbReference type="GO" id="GO:0055088">
    <property type="term" value="P:lipid homeostasis"/>
    <property type="evidence" value="ECO:0007669"/>
    <property type="project" value="TreeGrafter"/>
</dbReference>
<dbReference type="InterPro" id="IPR009100">
    <property type="entry name" value="AcylCoA_DH/oxidase_NM_dom_sf"/>
</dbReference>
<dbReference type="PANTHER" id="PTHR10909">
    <property type="entry name" value="ELECTRON TRANSPORT OXIDOREDUCTASE"/>
    <property type="match status" value="1"/>
</dbReference>